<feature type="region of interest" description="Disordered" evidence="5">
    <location>
        <begin position="81"/>
        <end position="107"/>
    </location>
</feature>
<dbReference type="EMBL" id="CAJJDN010000006">
    <property type="protein sequence ID" value="CAD8052118.1"/>
    <property type="molecule type" value="Genomic_DNA"/>
</dbReference>
<dbReference type="InterPro" id="IPR004181">
    <property type="entry name" value="Znf_MIZ"/>
</dbReference>
<evidence type="ECO:0000313" key="7">
    <source>
        <dbReference type="EMBL" id="CAD8052118.1"/>
    </source>
</evidence>
<accession>A0A8S1KAQ8</accession>
<dbReference type="GO" id="GO:0061665">
    <property type="term" value="F:SUMO ligase activity"/>
    <property type="evidence" value="ECO:0007669"/>
    <property type="project" value="TreeGrafter"/>
</dbReference>
<reference evidence="7" key="1">
    <citation type="submission" date="2021-01" db="EMBL/GenBank/DDBJ databases">
        <authorList>
            <consortium name="Genoscope - CEA"/>
            <person name="William W."/>
        </authorList>
    </citation>
    <scope>NUCLEOTIDE SEQUENCE</scope>
</reference>
<dbReference type="PANTHER" id="PTHR10782">
    <property type="entry name" value="ZINC FINGER MIZ DOMAIN-CONTAINING PROTEIN"/>
    <property type="match status" value="1"/>
</dbReference>
<evidence type="ECO:0000256" key="3">
    <source>
        <dbReference type="ARBA" id="ARBA00022833"/>
    </source>
</evidence>
<keyword evidence="8" id="KW-1185">Reference proteome</keyword>
<evidence type="ECO:0000256" key="2">
    <source>
        <dbReference type="ARBA" id="ARBA00022771"/>
    </source>
</evidence>
<feature type="compositionally biased region" description="Polar residues" evidence="5">
    <location>
        <begin position="92"/>
        <end position="102"/>
    </location>
</feature>
<feature type="compositionally biased region" description="Basic and acidic residues" evidence="5">
    <location>
        <begin position="81"/>
        <end position="91"/>
    </location>
</feature>
<keyword evidence="1" id="KW-0479">Metal-binding</keyword>
<dbReference type="PROSITE" id="PS51044">
    <property type="entry name" value="ZF_SP_RING"/>
    <property type="match status" value="1"/>
</dbReference>
<feature type="domain" description="SP-RING-type" evidence="6">
    <location>
        <begin position="768"/>
        <end position="849"/>
    </location>
</feature>
<protein>
    <recommendedName>
        <fullName evidence="6">SP-RING-type domain-containing protein</fullName>
    </recommendedName>
</protein>
<organism evidence="7 8">
    <name type="scientific">Paramecium sonneborni</name>
    <dbReference type="NCBI Taxonomy" id="65129"/>
    <lineage>
        <taxon>Eukaryota</taxon>
        <taxon>Sar</taxon>
        <taxon>Alveolata</taxon>
        <taxon>Ciliophora</taxon>
        <taxon>Intramacronucleata</taxon>
        <taxon>Oligohymenophorea</taxon>
        <taxon>Peniculida</taxon>
        <taxon>Parameciidae</taxon>
        <taxon>Paramecium</taxon>
    </lineage>
</organism>
<keyword evidence="2 4" id="KW-0863">Zinc-finger</keyword>
<evidence type="ECO:0000259" key="6">
    <source>
        <dbReference type="PROSITE" id="PS51044"/>
    </source>
</evidence>
<dbReference type="AlphaFoldDB" id="A0A8S1KAQ8"/>
<proteinExistence type="predicted"/>
<comment type="caution">
    <text evidence="7">The sequence shown here is derived from an EMBL/GenBank/DDBJ whole genome shotgun (WGS) entry which is preliminary data.</text>
</comment>
<evidence type="ECO:0000256" key="4">
    <source>
        <dbReference type="PROSITE-ProRule" id="PRU00452"/>
    </source>
</evidence>
<dbReference type="OrthoDB" id="28127at2759"/>
<evidence type="ECO:0000256" key="5">
    <source>
        <dbReference type="SAM" id="MobiDB-lite"/>
    </source>
</evidence>
<keyword evidence="3" id="KW-0862">Zinc</keyword>
<dbReference type="GO" id="GO:0000785">
    <property type="term" value="C:chromatin"/>
    <property type="evidence" value="ECO:0007669"/>
    <property type="project" value="TreeGrafter"/>
</dbReference>
<dbReference type="PANTHER" id="PTHR10782:SF4">
    <property type="entry name" value="TONALLI, ISOFORM E"/>
    <property type="match status" value="1"/>
</dbReference>
<dbReference type="Proteomes" id="UP000692954">
    <property type="component" value="Unassembled WGS sequence"/>
</dbReference>
<name>A0A8S1KAQ8_9CILI</name>
<dbReference type="Pfam" id="PF02891">
    <property type="entry name" value="zf-MIZ"/>
    <property type="match status" value="1"/>
</dbReference>
<dbReference type="GO" id="GO:0008270">
    <property type="term" value="F:zinc ion binding"/>
    <property type="evidence" value="ECO:0007669"/>
    <property type="project" value="UniProtKB-KW"/>
</dbReference>
<gene>
    <name evidence="7" type="ORF">PSON_ATCC_30995.1.T0060293</name>
</gene>
<dbReference type="GO" id="GO:0016925">
    <property type="term" value="P:protein sumoylation"/>
    <property type="evidence" value="ECO:0007669"/>
    <property type="project" value="TreeGrafter"/>
</dbReference>
<evidence type="ECO:0000256" key="1">
    <source>
        <dbReference type="ARBA" id="ARBA00022723"/>
    </source>
</evidence>
<dbReference type="CDD" id="cd16650">
    <property type="entry name" value="SP-RING_PIAS-like"/>
    <property type="match status" value="1"/>
</dbReference>
<sequence length="927" mass="109803">MEHKKLLENVMIELLKDPACPINQFQDWQFISICQQLQLQNFSNMKDYDFQKKFAQFFINYLETENEIQNILEQSSIKRGDSNKIHEDRSHQNNQCSQMSNKQKNDYSDTIRNKIKVKLKNQMPSNFLEIEENPSSPNSVNQQLVITQAPKISQQSIDPSISINNHQDKSLQKEKIEKVTSNEQKLKQSIIERQVKDFDFEPYQRKKNKTIKEFQNQVQSVQIFQVNDNFGSKQYFNINQKKQEGENYLNNIENKIIEQNIKKNQQIQIKKKSSRAIIDTSPEKEEIVIEISDSESDKQRNISNFGNKNRKYQMDDLIQVKSNKIYRKQNIQKQKLLVQQNKTKDLDFNLIKQANPPLNKVLLNQDNFQSIDRIEFEIQKQKQLLENQYNQIQSEPYQKKTDFYQKNLERNIQNSSSICILQQKNSLQDIQNIDSTPIYNSIFGNQKEPQNFIYQNQQINQNDYSGINIENNQQSLKNQNLYPSHFNQNKQLYHSRQQQIHVQNPYIQNKMFQQSDSNPQFQRNTRRILENDQNLEGYEKKPKLEIIDVSNDSIEQYTTLKKYLQINNNQNQCNYCKQIDGKIKLIEIEDEIKICQSCLFEKLNPFKKIIYNLGYLEYQYQSKQQSKIHIDFTIQQELFLCPGLQLEIRCVMMNKNGLTDFTFPNSCILQINGAIIQEFKPLIDKSCLKKRKDQCILINLDTIQKTYGIQKKYTLTCIEIIPDSKMRQEIPQQIYIFGLFLVQDLSLDQVIHSIVQKSILSQIKIDVYKNEIKVDKSKVSLICQYSFDLIKIPARGEFCQHQQCFSLNNYLDMMIHAEHMKWICPICKKNCISLIIDHYQWEILKKLQQLNIKLDYITVNQNGTLDTMDPFYPIFSDKKIKSYSDLISQGYNNFERSFLQFENENEIISQSKFQPQGENELNAILID</sequence>
<evidence type="ECO:0000313" key="8">
    <source>
        <dbReference type="Proteomes" id="UP000692954"/>
    </source>
</evidence>